<dbReference type="Gene3D" id="3.30.230.70">
    <property type="entry name" value="GHMP Kinase, N-terminal domain"/>
    <property type="match status" value="1"/>
</dbReference>
<evidence type="ECO:0000313" key="2">
    <source>
        <dbReference type="EMBL" id="OAG29254.1"/>
    </source>
</evidence>
<comment type="caution">
    <text evidence="2">The sequence shown here is derived from an EMBL/GenBank/DDBJ whole genome shotgun (WGS) entry which is preliminary data.</text>
</comment>
<name>A0A177EBC9_9MICR</name>
<dbReference type="Proteomes" id="UP000185944">
    <property type="component" value="Unassembled WGS sequence"/>
</dbReference>
<reference evidence="2 3" key="1">
    <citation type="submission" date="2016-02" db="EMBL/GenBank/DDBJ databases">
        <title>Discovery of a natural microsporidian pathogen with a broad tissue tropism in Caenorhabditis elegans.</title>
        <authorList>
            <person name="Luallen R.J."/>
            <person name="Reinke A.W."/>
            <person name="Tong L."/>
            <person name="Botts M.R."/>
            <person name="Felix M.-A."/>
            <person name="Troemel E.R."/>
        </authorList>
    </citation>
    <scope>NUCLEOTIDE SEQUENCE [LARGE SCALE GENOMIC DNA]</scope>
    <source>
        <strain evidence="2 3">JUm2807</strain>
    </source>
</reference>
<dbReference type="Pfam" id="PF01138">
    <property type="entry name" value="RNase_PH"/>
    <property type="match status" value="1"/>
</dbReference>
<dbReference type="GeneID" id="93647677"/>
<dbReference type="InterPro" id="IPR020568">
    <property type="entry name" value="Ribosomal_Su5_D2-typ_SF"/>
</dbReference>
<dbReference type="EMBL" id="LTDL01000041">
    <property type="protein sequence ID" value="OAG29254.1"/>
    <property type="molecule type" value="Genomic_DNA"/>
</dbReference>
<protein>
    <recommendedName>
        <fullName evidence="1">Exoribonuclease phosphorolytic domain-containing protein</fullName>
    </recommendedName>
</protein>
<dbReference type="InterPro" id="IPR001247">
    <property type="entry name" value="ExoRNase_PH_dom1"/>
</dbReference>
<dbReference type="InterPro" id="IPR027408">
    <property type="entry name" value="PNPase/RNase_PH_dom_sf"/>
</dbReference>
<proteinExistence type="predicted"/>
<evidence type="ECO:0000313" key="3">
    <source>
        <dbReference type="Proteomes" id="UP000185944"/>
    </source>
</evidence>
<dbReference type="OrthoDB" id="437922at2759"/>
<accession>A0A177EBC9</accession>
<sequence>MRDNYFECAYSACGKRQGGIITQYEDCKVLSLLDGPYEPAKILDKFRGTVQVQIYGPVSAKVECMLAQEYIESAVRSTIRLREYPRAVFYLKIYLLEEGGSFLAACLNSVSALLMSSGVLTAGVMLSVRDTTEAGDHTAAYLSRSGVLEEIMAVGGREEKAELENKARDLLERMKYSVKSSYYEECLGGRSR</sequence>
<dbReference type="RefSeq" id="XP_067543933.1">
    <property type="nucleotide sequence ID" value="XM_067688745.1"/>
</dbReference>
<dbReference type="VEuPathDB" id="MicrosporidiaDB:NEDG_01327"/>
<organism evidence="2 3">
    <name type="scientific">Nematocida displodere</name>
    <dbReference type="NCBI Taxonomy" id="1805483"/>
    <lineage>
        <taxon>Eukaryota</taxon>
        <taxon>Fungi</taxon>
        <taxon>Fungi incertae sedis</taxon>
        <taxon>Microsporidia</taxon>
        <taxon>Nematocida</taxon>
    </lineage>
</organism>
<dbReference type="AlphaFoldDB" id="A0A177EBC9"/>
<evidence type="ECO:0000259" key="1">
    <source>
        <dbReference type="Pfam" id="PF01138"/>
    </source>
</evidence>
<dbReference type="GO" id="GO:0000176">
    <property type="term" value="C:nuclear exosome (RNase complex)"/>
    <property type="evidence" value="ECO:0007669"/>
    <property type="project" value="UniProtKB-ARBA"/>
</dbReference>
<gene>
    <name evidence="2" type="ORF">NEDG_01327</name>
</gene>
<dbReference type="SUPFAM" id="SSF54211">
    <property type="entry name" value="Ribosomal protein S5 domain 2-like"/>
    <property type="match status" value="1"/>
</dbReference>
<keyword evidence="3" id="KW-1185">Reference proteome</keyword>
<feature type="domain" description="Exoribonuclease phosphorolytic" evidence="1">
    <location>
        <begin position="15"/>
        <end position="119"/>
    </location>
</feature>